<dbReference type="InterPro" id="IPR001228">
    <property type="entry name" value="IspD"/>
</dbReference>
<feature type="site" description="Transition state stabilizer" evidence="14">
    <location>
        <position position="53"/>
    </location>
</feature>
<feature type="binding site" evidence="14">
    <location>
        <begin position="307"/>
        <end position="309"/>
    </location>
    <ligand>
        <name>4-CDP-2-C-methyl-D-erythritol 2-phosphate</name>
        <dbReference type="ChEBI" id="CHEBI:57919"/>
    </ligand>
</feature>
<dbReference type="InterPro" id="IPR020555">
    <property type="entry name" value="MECDP_synthase_CS"/>
</dbReference>
<dbReference type="HAMAP" id="MF_01520">
    <property type="entry name" value="IspDF"/>
    <property type="match status" value="1"/>
</dbReference>
<accession>A0ABQ0Q644</accession>
<comment type="pathway">
    <text evidence="5 14">Isoprenoid biosynthesis; isopentenyl diphosphate biosynthesis via DXP pathway; isopentenyl diphosphate from 1-deoxy-D-xylulose 5-phosphate: step 2/6.</text>
</comment>
<dbReference type="InterPro" id="IPR036571">
    <property type="entry name" value="MECDP_synthase_sf"/>
</dbReference>
<comment type="function">
    <text evidence="14">Bifunctional enzyme that catalyzes the formation of 4-diphosphocytidyl-2-C-methyl-D-erythritol from CTP and 2-C-methyl-D-erythritol 4-phosphate (MEP) (IspD), and catalyzes the conversion of 4-diphosphocytidyl-2-C-methyl-D-erythritol 2-phosphate (CDP-ME2P) to 2-C-methyl-D-erythritol 2,4-cyclodiphosphate (ME-CPP) with a corresponding release of cytidine 5-monophosphate (CMP) (IspF).</text>
</comment>
<reference evidence="16" key="1">
    <citation type="submission" date="2013-04" db="EMBL/GenBank/DDBJ databases">
        <title>The genome sequencing project of 58 acetic acid bacteria.</title>
        <authorList>
            <person name="Okamoto-Kainuma A."/>
            <person name="Ishikawa M."/>
            <person name="Umino S."/>
            <person name="Koizumi Y."/>
            <person name="Shiwa Y."/>
            <person name="Yoshikawa H."/>
            <person name="Matsutani M."/>
            <person name="Matsushita K."/>
        </authorList>
    </citation>
    <scope>NUCLEOTIDE SEQUENCE</scope>
    <source>
        <strain evidence="16">NRIC 0535</strain>
    </source>
</reference>
<dbReference type="CDD" id="cd00554">
    <property type="entry name" value="MECDP_synthase"/>
    <property type="match status" value="1"/>
</dbReference>
<feature type="site" description="Positions MEP for the nucleophilic attack" evidence="14">
    <location>
        <position position="179"/>
    </location>
</feature>
<keyword evidence="13 14" id="KW-0511">Multifunctional enzyme</keyword>
<feature type="binding site" evidence="14">
    <location>
        <position position="390"/>
    </location>
    <ligand>
        <name>4-CDP-2-C-methyl-D-erythritol 2-phosphate</name>
        <dbReference type="ChEBI" id="CHEBI:57919"/>
    </ligand>
</feature>
<dbReference type="PANTHER" id="PTHR43181">
    <property type="entry name" value="2-C-METHYL-D-ERYTHRITOL 2,4-CYCLODIPHOSPHATE SYNTHASE, CHLOROPLASTIC"/>
    <property type="match status" value="1"/>
</dbReference>
<dbReference type="InterPro" id="IPR026596">
    <property type="entry name" value="IspD/F"/>
</dbReference>
<feature type="binding site" evidence="14">
    <location>
        <begin position="383"/>
        <end position="386"/>
    </location>
    <ligand>
        <name>4-CDP-2-C-methyl-D-erythritol 2-phosphate</name>
        <dbReference type="ChEBI" id="CHEBI:57919"/>
    </ligand>
</feature>
<protein>
    <recommendedName>
        <fullName evidence="14">Bifunctional enzyme IspD/IspF</fullName>
    </recommendedName>
    <domain>
        <recommendedName>
            <fullName evidence="14">2-C-methyl-D-erythritol 4-phosphate cytidylyltransferase</fullName>
            <ecNumber evidence="14">2.7.7.60</ecNumber>
        </recommendedName>
        <alternativeName>
            <fullName evidence="14">4-diphosphocytidyl-2C-methyl-D-erythritol synthase</fullName>
        </alternativeName>
        <alternativeName>
            <fullName evidence="14">MEP cytidylyltransferase</fullName>
            <shortName evidence="14">MCT</shortName>
        </alternativeName>
    </domain>
    <domain>
        <recommendedName>
            <fullName evidence="14">2-C-methyl-D-erythritol 2,4-cyclodiphosphate synthase</fullName>
            <shortName evidence="14">MECDP-synthase</shortName>
            <shortName evidence="14">MECPP-synthase</shortName>
            <shortName evidence="14">MECPS</shortName>
            <ecNumber evidence="14">4.6.1.12</ecNumber>
        </recommendedName>
    </domain>
</protein>
<evidence type="ECO:0000256" key="7">
    <source>
        <dbReference type="ARBA" id="ARBA00009789"/>
    </source>
</evidence>
<evidence type="ECO:0000256" key="10">
    <source>
        <dbReference type="ARBA" id="ARBA00022723"/>
    </source>
</evidence>
<dbReference type="GO" id="GO:0016779">
    <property type="term" value="F:nucleotidyltransferase activity"/>
    <property type="evidence" value="ECO:0007669"/>
    <property type="project" value="UniProtKB-KW"/>
</dbReference>
<evidence type="ECO:0000256" key="14">
    <source>
        <dbReference type="HAMAP-Rule" id="MF_01520"/>
    </source>
</evidence>
<feature type="site" description="Transition state stabilizer" evidence="14">
    <location>
        <position position="285"/>
    </location>
</feature>
<comment type="catalytic activity">
    <reaction evidence="1 14">
        <text>4-CDP-2-C-methyl-D-erythritol 2-phosphate = 2-C-methyl-D-erythritol 2,4-cyclic diphosphate + CMP</text>
        <dbReference type="Rhea" id="RHEA:23864"/>
        <dbReference type="ChEBI" id="CHEBI:57919"/>
        <dbReference type="ChEBI" id="CHEBI:58483"/>
        <dbReference type="ChEBI" id="CHEBI:60377"/>
        <dbReference type="EC" id="4.6.1.12"/>
    </reaction>
</comment>
<name>A0ABQ0Q644_9PROT</name>
<dbReference type="InterPro" id="IPR003526">
    <property type="entry name" value="MECDP_synthase"/>
</dbReference>
<keyword evidence="17" id="KW-1185">Reference proteome</keyword>
<dbReference type="HAMAP" id="MF_00108">
    <property type="entry name" value="IspD"/>
    <property type="match status" value="1"/>
</dbReference>
<dbReference type="Proteomes" id="UP001062776">
    <property type="component" value="Unassembled WGS sequence"/>
</dbReference>
<feature type="binding site" evidence="14">
    <location>
        <position position="261"/>
    </location>
    <ligand>
        <name>a divalent metal cation</name>
        <dbReference type="ChEBI" id="CHEBI:60240"/>
    </ligand>
</feature>
<dbReference type="Pfam" id="PF01128">
    <property type="entry name" value="IspD"/>
    <property type="match status" value="1"/>
</dbReference>
<dbReference type="SUPFAM" id="SSF53448">
    <property type="entry name" value="Nucleotide-diphospho-sugar transferases"/>
    <property type="match status" value="1"/>
</dbReference>
<dbReference type="EMBL" id="BAPV01000060">
    <property type="protein sequence ID" value="GBQ93179.1"/>
    <property type="molecule type" value="Genomic_DNA"/>
</dbReference>
<comment type="caution">
    <text evidence="14">Lacks conserved residue(s) required for the propagation of feature annotation.</text>
</comment>
<evidence type="ECO:0000256" key="12">
    <source>
        <dbReference type="ARBA" id="ARBA00023239"/>
    </source>
</evidence>
<comment type="catalytic activity">
    <reaction evidence="2 14">
        <text>2-C-methyl-D-erythritol 4-phosphate + CTP + H(+) = 4-CDP-2-C-methyl-D-erythritol + diphosphate</text>
        <dbReference type="Rhea" id="RHEA:13429"/>
        <dbReference type="ChEBI" id="CHEBI:15378"/>
        <dbReference type="ChEBI" id="CHEBI:33019"/>
        <dbReference type="ChEBI" id="CHEBI:37563"/>
        <dbReference type="ChEBI" id="CHEBI:57823"/>
        <dbReference type="ChEBI" id="CHEBI:58262"/>
        <dbReference type="EC" id="2.7.7.60"/>
    </reaction>
</comment>
<dbReference type="PANTHER" id="PTHR43181:SF1">
    <property type="entry name" value="2-C-METHYL-D-ERYTHRITOL 2,4-CYCLODIPHOSPHATE SYNTHASE, CHLOROPLASTIC"/>
    <property type="match status" value="1"/>
</dbReference>
<evidence type="ECO:0000256" key="4">
    <source>
        <dbReference type="ARBA" id="ARBA00004709"/>
    </source>
</evidence>
<feature type="domain" description="2-C-methyl-D-erythritol 2,4-cyclodiphosphate synthase" evidence="15">
    <location>
        <begin position="253"/>
        <end position="405"/>
    </location>
</feature>
<keyword evidence="12 14" id="KW-0456">Lyase</keyword>
<feature type="site" description="Transition state stabilizer" evidence="14">
    <location>
        <position position="384"/>
    </location>
</feature>
<feature type="site" description="Positions MEP for the nucleophilic attack" evidence="14">
    <location>
        <position position="232"/>
    </location>
</feature>
<evidence type="ECO:0000256" key="6">
    <source>
        <dbReference type="ARBA" id="ARBA00008480"/>
    </source>
</evidence>
<evidence type="ECO:0000256" key="5">
    <source>
        <dbReference type="ARBA" id="ARBA00004787"/>
    </source>
</evidence>
<dbReference type="SUPFAM" id="SSF69765">
    <property type="entry name" value="IpsF-like"/>
    <property type="match status" value="1"/>
</dbReference>
<dbReference type="PROSITE" id="PS01295">
    <property type="entry name" value="ISPD"/>
    <property type="match status" value="1"/>
</dbReference>
<comment type="similarity">
    <text evidence="6">Belongs to the IspF family.</text>
</comment>
<dbReference type="EC" id="2.7.7.60" evidence="14"/>
<keyword evidence="11 14" id="KW-0414">Isoprene biosynthesis</keyword>
<evidence type="ECO:0000256" key="13">
    <source>
        <dbReference type="ARBA" id="ARBA00023268"/>
    </source>
</evidence>
<comment type="similarity">
    <text evidence="14">In the N-terminal section; belongs to the IspD/TarI cytidylyltransferase family. IspD subfamily.</text>
</comment>
<dbReference type="InterPro" id="IPR034683">
    <property type="entry name" value="IspD/TarI"/>
</dbReference>
<keyword evidence="10 14" id="KW-0479">Metal-binding</keyword>
<feature type="binding site" evidence="14">
    <location>
        <begin position="285"/>
        <end position="286"/>
    </location>
    <ligand>
        <name>4-CDP-2-C-methyl-D-erythritol 2-phosphate</name>
        <dbReference type="ChEBI" id="CHEBI:57919"/>
    </ligand>
</feature>
<proteinExistence type="inferred from homology"/>
<dbReference type="Pfam" id="PF02542">
    <property type="entry name" value="YgbB"/>
    <property type="match status" value="1"/>
</dbReference>
<evidence type="ECO:0000313" key="16">
    <source>
        <dbReference type="EMBL" id="GBQ93179.1"/>
    </source>
</evidence>
<evidence type="ECO:0000256" key="1">
    <source>
        <dbReference type="ARBA" id="ARBA00000200"/>
    </source>
</evidence>
<dbReference type="EC" id="4.6.1.12" evidence="14"/>
<feature type="binding site" evidence="14">
    <location>
        <position position="393"/>
    </location>
    <ligand>
        <name>4-CDP-2-C-methyl-D-erythritol 2-phosphate</name>
        <dbReference type="ChEBI" id="CHEBI:57919"/>
    </ligand>
</feature>
<dbReference type="Gene3D" id="3.30.1330.50">
    <property type="entry name" value="2-C-methyl-D-erythritol 2,4-cyclodiphosphate synthase"/>
    <property type="match status" value="1"/>
</dbReference>
<dbReference type="InterPro" id="IPR018294">
    <property type="entry name" value="ISPD_synthase_CS"/>
</dbReference>
<evidence type="ECO:0000259" key="15">
    <source>
        <dbReference type="Pfam" id="PF02542"/>
    </source>
</evidence>
<feature type="binding site" evidence="14">
    <location>
        <position position="259"/>
    </location>
    <ligand>
        <name>a divalent metal cation</name>
        <dbReference type="ChEBI" id="CHEBI:60240"/>
    </ligand>
</feature>
<dbReference type="NCBIfam" id="NF006899">
    <property type="entry name" value="PRK09382.1"/>
    <property type="match status" value="1"/>
</dbReference>
<gene>
    <name evidence="14" type="primary">ispDF</name>
    <name evidence="16" type="ORF">AA0535_2762</name>
</gene>
<comment type="pathway">
    <text evidence="4 14">Isoprenoid biosynthesis; isopentenyl diphosphate biosynthesis via DXP pathway; isopentenyl diphosphate from 1-deoxy-D-xylulose 5-phosphate: step 4/6.</text>
</comment>
<feature type="binding site" evidence="14">
    <location>
        <position position="293"/>
    </location>
    <ligand>
        <name>a divalent metal cation</name>
        <dbReference type="ChEBI" id="CHEBI:60240"/>
    </ligand>
</feature>
<organism evidence="16 17">
    <name type="scientific">Asaia krungthepensis NRIC 0535</name>
    <dbReference type="NCBI Taxonomy" id="1307925"/>
    <lineage>
        <taxon>Bacteria</taxon>
        <taxon>Pseudomonadati</taxon>
        <taxon>Pseudomonadota</taxon>
        <taxon>Alphaproteobacteria</taxon>
        <taxon>Acetobacterales</taxon>
        <taxon>Acetobacteraceae</taxon>
        <taxon>Asaia</taxon>
    </lineage>
</organism>
<keyword evidence="8 14" id="KW-0808">Transferase</keyword>
<dbReference type="InterPro" id="IPR029044">
    <property type="entry name" value="Nucleotide-diphossugar_trans"/>
</dbReference>
<comment type="similarity">
    <text evidence="7">Belongs to the IspD/TarI cytidylyltransferase family. IspD subfamily.</text>
</comment>
<dbReference type="PROSITE" id="PS01350">
    <property type="entry name" value="ISPF"/>
    <property type="match status" value="1"/>
</dbReference>
<evidence type="ECO:0000313" key="17">
    <source>
        <dbReference type="Proteomes" id="UP001062776"/>
    </source>
</evidence>
<comment type="caution">
    <text evidence="16">The sequence shown here is derived from an EMBL/GenBank/DDBJ whole genome shotgun (WGS) entry which is preliminary data.</text>
</comment>
<dbReference type="NCBIfam" id="TIGR00151">
    <property type="entry name" value="ispF"/>
    <property type="match status" value="1"/>
</dbReference>
<comment type="cofactor">
    <cofactor evidence="3 14">
        <name>a divalent metal cation</name>
        <dbReference type="ChEBI" id="CHEBI:60240"/>
    </cofactor>
</comment>
<comment type="similarity">
    <text evidence="14">In the C-terminal section; belongs to the IspF family.</text>
</comment>
<feature type="site" description="Transition state stabilizer" evidence="14">
    <location>
        <position position="36"/>
    </location>
</feature>
<feature type="binding site" evidence="14">
    <location>
        <begin position="259"/>
        <end position="261"/>
    </location>
    <ligand>
        <name>4-CDP-2-C-methyl-D-erythritol 2-phosphate</name>
        <dbReference type="ChEBI" id="CHEBI:57919"/>
    </ligand>
</feature>
<sequence>MLQGPFSWLDDVKTKQHSLNIMRIAAILLAAGSGRRFADASVAPATGLAAMPKQYMLLGGKTVIRHAAEALRDHVTLIQPVGDDPLLAQALEGIETLSPVPGGRERQDSVRAGLEALALLPEPPDLVLVHDGARPYVPAEVVTSVIDALAQHPGAIPAVAVADTLKRGKDGLVDTTICRESLWRAQTPQGFHFPLLLDLHRRHQGPVTDDASLLEASGHPVALVQGAEDNIKLTLPEDLVRLERLLGSTPLPRTGLGYDVHAFEAGRPLILCGITIPHDRGLAGHSDADVGIHTLCDAIYGALAEGDIGRHFPPTDNEWKDMDSARFLIHAGERIRQRGGMLINADVTLICERPKIGPHAQAMRERLASLLQVDVDRISVKATTSERLGFTGREEGIAATAVATVLVP</sequence>
<dbReference type="Gene3D" id="3.90.550.10">
    <property type="entry name" value="Spore Coat Polysaccharide Biosynthesis Protein SpsA, Chain A"/>
    <property type="match status" value="1"/>
</dbReference>
<dbReference type="NCBIfam" id="TIGR00453">
    <property type="entry name" value="ispD"/>
    <property type="match status" value="1"/>
</dbReference>
<keyword evidence="9 14" id="KW-0548">Nucleotidyltransferase</keyword>
<dbReference type="CDD" id="cd02516">
    <property type="entry name" value="CDP-ME_synthetase"/>
    <property type="match status" value="1"/>
</dbReference>
<evidence type="ECO:0000256" key="2">
    <source>
        <dbReference type="ARBA" id="ARBA00001282"/>
    </source>
</evidence>
<feature type="region of interest" description="2-C-methyl-D-erythritol 2,4-cyclodiphosphate synthase" evidence="14">
    <location>
        <begin position="253"/>
        <end position="408"/>
    </location>
</feature>
<evidence type="ECO:0000256" key="8">
    <source>
        <dbReference type="ARBA" id="ARBA00022679"/>
    </source>
</evidence>
<feature type="region of interest" description="2-C-methyl-D-erythritol 4-phosphate cytidylyltransferase" evidence="14">
    <location>
        <begin position="1"/>
        <end position="252"/>
    </location>
</feature>
<dbReference type="HAMAP" id="MF_00107">
    <property type="entry name" value="IspF"/>
    <property type="match status" value="1"/>
</dbReference>
<evidence type="ECO:0000256" key="3">
    <source>
        <dbReference type="ARBA" id="ARBA00001968"/>
    </source>
</evidence>
<evidence type="ECO:0000256" key="9">
    <source>
        <dbReference type="ARBA" id="ARBA00022695"/>
    </source>
</evidence>
<evidence type="ECO:0000256" key="11">
    <source>
        <dbReference type="ARBA" id="ARBA00023229"/>
    </source>
</evidence>